<dbReference type="EMBL" id="JBHUJC010000041">
    <property type="protein sequence ID" value="MFD2277261.1"/>
    <property type="molecule type" value="Genomic_DNA"/>
</dbReference>
<name>A0ABW5E3R1_9BACT</name>
<dbReference type="Proteomes" id="UP001597297">
    <property type="component" value="Unassembled WGS sequence"/>
</dbReference>
<sequence>MSQKGMSAYQPEREEVQPPELPLNRSKIPKVLGIIHLCFGGLAILSTGIGVFQNKKMSDELAVQFTAISGEGISIPAELIEKLRVIDFPVQMAGYIDLAISVLLIAAGIGLLKYFKWGRVATNVYAVGSLLAKCLSVYIWCVLATPFFEGFIEANSDFGIIGVSGFRGVMLASLFFSSVYPLVCLFLVNKKTVQRSLE</sequence>
<comment type="caution">
    <text evidence="3">The sequence shown here is derived from an EMBL/GenBank/DDBJ whole genome shotgun (WGS) entry which is preliminary data.</text>
</comment>
<keyword evidence="2" id="KW-1133">Transmembrane helix</keyword>
<evidence type="ECO:0000313" key="4">
    <source>
        <dbReference type="Proteomes" id="UP001597297"/>
    </source>
</evidence>
<evidence type="ECO:0000313" key="3">
    <source>
        <dbReference type="EMBL" id="MFD2277261.1"/>
    </source>
</evidence>
<accession>A0ABW5E3R1</accession>
<organism evidence="3 4">
    <name type="scientific">Rubritalea spongiae</name>
    <dbReference type="NCBI Taxonomy" id="430797"/>
    <lineage>
        <taxon>Bacteria</taxon>
        <taxon>Pseudomonadati</taxon>
        <taxon>Verrucomicrobiota</taxon>
        <taxon>Verrucomicrobiia</taxon>
        <taxon>Verrucomicrobiales</taxon>
        <taxon>Rubritaleaceae</taxon>
        <taxon>Rubritalea</taxon>
    </lineage>
</organism>
<feature type="transmembrane region" description="Helical" evidence="2">
    <location>
        <begin position="124"/>
        <end position="148"/>
    </location>
</feature>
<dbReference type="RefSeq" id="WP_377093955.1">
    <property type="nucleotide sequence ID" value="NZ_JBHSJM010000001.1"/>
</dbReference>
<evidence type="ECO:0000256" key="2">
    <source>
        <dbReference type="SAM" id="Phobius"/>
    </source>
</evidence>
<feature type="transmembrane region" description="Helical" evidence="2">
    <location>
        <begin position="168"/>
        <end position="188"/>
    </location>
</feature>
<feature type="transmembrane region" description="Helical" evidence="2">
    <location>
        <begin position="92"/>
        <end position="112"/>
    </location>
</feature>
<keyword evidence="2" id="KW-0812">Transmembrane</keyword>
<keyword evidence="2" id="KW-0472">Membrane</keyword>
<gene>
    <name evidence="3" type="ORF">ACFSQZ_12335</name>
</gene>
<feature type="region of interest" description="Disordered" evidence="1">
    <location>
        <begin position="1"/>
        <end position="20"/>
    </location>
</feature>
<evidence type="ECO:0008006" key="5">
    <source>
        <dbReference type="Google" id="ProtNLM"/>
    </source>
</evidence>
<keyword evidence="4" id="KW-1185">Reference proteome</keyword>
<protein>
    <recommendedName>
        <fullName evidence="5">DUF2569 family protein</fullName>
    </recommendedName>
</protein>
<proteinExistence type="predicted"/>
<feature type="transmembrane region" description="Helical" evidence="2">
    <location>
        <begin position="31"/>
        <end position="52"/>
    </location>
</feature>
<evidence type="ECO:0000256" key="1">
    <source>
        <dbReference type="SAM" id="MobiDB-lite"/>
    </source>
</evidence>
<reference evidence="4" key="1">
    <citation type="journal article" date="2019" name="Int. J. Syst. Evol. Microbiol.">
        <title>The Global Catalogue of Microorganisms (GCM) 10K type strain sequencing project: providing services to taxonomists for standard genome sequencing and annotation.</title>
        <authorList>
            <consortium name="The Broad Institute Genomics Platform"/>
            <consortium name="The Broad Institute Genome Sequencing Center for Infectious Disease"/>
            <person name="Wu L."/>
            <person name="Ma J."/>
        </authorList>
    </citation>
    <scope>NUCLEOTIDE SEQUENCE [LARGE SCALE GENOMIC DNA]</scope>
    <source>
        <strain evidence="4">JCM 16545</strain>
    </source>
</reference>